<feature type="domain" description="NAD-dependent epimerase/dehydratase" evidence="4">
    <location>
        <begin position="6"/>
        <end position="231"/>
    </location>
</feature>
<evidence type="ECO:0000256" key="2">
    <source>
        <dbReference type="ARBA" id="ARBA00023002"/>
    </source>
</evidence>
<dbReference type="PANTHER" id="PTHR43103">
    <property type="entry name" value="NUCLEOSIDE-DIPHOSPHATE-SUGAR EPIMERASE"/>
    <property type="match status" value="1"/>
</dbReference>
<dbReference type="PANTHER" id="PTHR43103:SF5">
    <property type="entry name" value="4-EPIMERASE, PUTATIVE (AFU_ORTHOLOGUE AFUA_7G00360)-RELATED"/>
    <property type="match status" value="1"/>
</dbReference>
<proteinExistence type="inferred from homology"/>
<comment type="similarity">
    <text evidence="1">Belongs to the NAD(P)-dependent epimerase/dehydratase family.</text>
</comment>
<keyword evidence="2" id="KW-0560">Oxidoreductase</keyword>
<sequence>MALDTIAVTGGSGLIGSSIIANASNAGYRTANLDRVRPSGESNANEYVETDVLDSGDVYGALAHVDADAVIHMGTIRTPLNHPGAETFASNAMTSFHVLEAASALGLEAACLASSINALGFNFQDVPPEIEYLPVDEAHPTTPRDPYALGKRVTEEIADGFGRLSGEPETIATIRFPYVGATDSLRDRYAETDRSLPALREGWDPDGPSDDLFAYIHADDAARLAVRTVEAEFEGHETFWASAADTSTNVPTEELIEEFHPGAEIRRPFSGHESLVTTEKATELLGWEPVHSWRDI</sequence>
<dbReference type="AlphaFoldDB" id="A0ABD5QBL4"/>
<organism evidence="5 6">
    <name type="scientific">Saliphagus infecundisoli</name>
    <dbReference type="NCBI Taxonomy" id="1849069"/>
    <lineage>
        <taxon>Archaea</taxon>
        <taxon>Methanobacteriati</taxon>
        <taxon>Methanobacteriota</taxon>
        <taxon>Stenosarchaea group</taxon>
        <taxon>Halobacteria</taxon>
        <taxon>Halobacteriales</taxon>
        <taxon>Natrialbaceae</taxon>
        <taxon>Saliphagus</taxon>
    </lineage>
</organism>
<evidence type="ECO:0000256" key="1">
    <source>
        <dbReference type="ARBA" id="ARBA00007637"/>
    </source>
</evidence>
<evidence type="ECO:0000259" key="4">
    <source>
        <dbReference type="Pfam" id="PF01370"/>
    </source>
</evidence>
<dbReference type="Gene3D" id="3.40.50.720">
    <property type="entry name" value="NAD(P)-binding Rossmann-like Domain"/>
    <property type="match status" value="1"/>
</dbReference>
<protein>
    <submittedName>
        <fullName evidence="5">NAD-dependent epimerase/dehydratase family protein</fullName>
    </submittedName>
</protein>
<dbReference type="GO" id="GO:0016491">
    <property type="term" value="F:oxidoreductase activity"/>
    <property type="evidence" value="ECO:0007669"/>
    <property type="project" value="UniProtKB-KW"/>
</dbReference>
<evidence type="ECO:0000313" key="6">
    <source>
        <dbReference type="Proteomes" id="UP001595925"/>
    </source>
</evidence>
<gene>
    <name evidence="5" type="ORF">ACFPFO_03890</name>
</gene>
<reference evidence="5 6" key="1">
    <citation type="journal article" date="2019" name="Int. J. Syst. Evol. Microbiol.">
        <title>The Global Catalogue of Microorganisms (GCM) 10K type strain sequencing project: providing services to taxonomists for standard genome sequencing and annotation.</title>
        <authorList>
            <consortium name="The Broad Institute Genomics Platform"/>
            <consortium name="The Broad Institute Genome Sequencing Center for Infectious Disease"/>
            <person name="Wu L."/>
            <person name="Ma J."/>
        </authorList>
    </citation>
    <scope>NUCLEOTIDE SEQUENCE [LARGE SCALE GENOMIC DNA]</scope>
    <source>
        <strain evidence="5 6">CGMCC 1.15824</strain>
    </source>
</reference>
<keyword evidence="3" id="KW-0520">NAD</keyword>
<dbReference type="SUPFAM" id="SSF51735">
    <property type="entry name" value="NAD(P)-binding Rossmann-fold domains"/>
    <property type="match status" value="1"/>
</dbReference>
<dbReference type="RefSeq" id="WP_224829103.1">
    <property type="nucleotide sequence ID" value="NZ_JAIVEF010000015.1"/>
</dbReference>
<dbReference type="InterPro" id="IPR001509">
    <property type="entry name" value="Epimerase_deHydtase"/>
</dbReference>
<evidence type="ECO:0000313" key="5">
    <source>
        <dbReference type="EMBL" id="MFC4986925.1"/>
    </source>
</evidence>
<comment type="caution">
    <text evidence="5">The sequence shown here is derived from an EMBL/GenBank/DDBJ whole genome shotgun (WGS) entry which is preliminary data.</text>
</comment>
<dbReference type="Proteomes" id="UP001595925">
    <property type="component" value="Unassembled WGS sequence"/>
</dbReference>
<name>A0ABD5QBL4_9EURY</name>
<dbReference type="InterPro" id="IPR036291">
    <property type="entry name" value="NAD(P)-bd_dom_sf"/>
</dbReference>
<evidence type="ECO:0000256" key="3">
    <source>
        <dbReference type="ARBA" id="ARBA00023027"/>
    </source>
</evidence>
<accession>A0ABD5QBL4</accession>
<keyword evidence="6" id="KW-1185">Reference proteome</keyword>
<dbReference type="EMBL" id="JBHSJG010000012">
    <property type="protein sequence ID" value="MFC4986925.1"/>
    <property type="molecule type" value="Genomic_DNA"/>
</dbReference>
<dbReference type="Pfam" id="PF01370">
    <property type="entry name" value="Epimerase"/>
    <property type="match status" value="1"/>
</dbReference>